<organism evidence="6 7">
    <name type="scientific">Nitrososphaera gargensis (strain Ga9.2)</name>
    <dbReference type="NCBI Taxonomy" id="1237085"/>
    <lineage>
        <taxon>Archaea</taxon>
        <taxon>Nitrososphaerota</taxon>
        <taxon>Nitrososphaeria</taxon>
        <taxon>Nitrososphaerales</taxon>
        <taxon>Nitrososphaeraceae</taxon>
        <taxon>Nitrososphaera</taxon>
    </lineage>
</organism>
<dbReference type="BioCyc" id="CNIT1237085:G1324-2260-MONOMER"/>
<dbReference type="KEGG" id="nga:Ngar_c22620"/>
<keyword evidence="7" id="KW-1185">Reference proteome</keyword>
<keyword evidence="1 6" id="KW-0808">Transferase</keyword>
<dbReference type="InterPro" id="IPR045540">
    <property type="entry name" value="YegS/DAGK_C"/>
</dbReference>
<protein>
    <submittedName>
        <fullName evidence="6">Putative diacylglycerol kinase, catalytic region</fullName>
        <ecNumber evidence="6">2.7.1.107</ecNumber>
    </submittedName>
</protein>
<dbReference type="HOGENOM" id="CLU_045532_2_1_2"/>
<dbReference type="STRING" id="1237085.Ngar_c22620"/>
<dbReference type="OrthoDB" id="10280at2157"/>
<proteinExistence type="predicted"/>
<evidence type="ECO:0000256" key="1">
    <source>
        <dbReference type="ARBA" id="ARBA00022679"/>
    </source>
</evidence>
<keyword evidence="4" id="KW-0067">ATP-binding</keyword>
<sequence>MKNIGVQVRAKQRAFDTALIVNPNSCSGLTGKNWDELYAKMEKIFGGRIKVAFSKKSGDGTVLARDMLRKGFDKVIAIGGDGTINEVANGFFEDTTGVRGHKLRLINPDAIMGVVPCGTRNVLVKSLGLPAGVVECCQNFVGGNPTKIDVIAISATNPDNGFRLRPRIFLNAAEIGVGAEIIDRSKKVRSKIKSRIVSTAAAIISTVPSYESNACDLFIDGRKKSTNMTMAVVANGKFLGGGFMAAPEASMSDGLLDLLVLKDSGSLKMLDEMANIKAGNYAGEDNILYSKAKKVLIKSMEREVTVTVDGEPIGILPATFQVFPKALTIVT</sequence>
<evidence type="ECO:0000259" key="5">
    <source>
        <dbReference type="PROSITE" id="PS50146"/>
    </source>
</evidence>
<dbReference type="PANTHER" id="PTHR12358">
    <property type="entry name" value="SPHINGOSINE KINASE"/>
    <property type="match status" value="1"/>
</dbReference>
<dbReference type="InterPro" id="IPR017438">
    <property type="entry name" value="ATP-NAD_kinase_N"/>
</dbReference>
<evidence type="ECO:0000256" key="4">
    <source>
        <dbReference type="ARBA" id="ARBA00022840"/>
    </source>
</evidence>
<dbReference type="EC" id="2.7.1.107" evidence="6"/>
<keyword evidence="3 6" id="KW-0418">Kinase</keyword>
<dbReference type="InterPro" id="IPR016064">
    <property type="entry name" value="NAD/diacylglycerol_kinase_sf"/>
</dbReference>
<dbReference type="PROSITE" id="PS50146">
    <property type="entry name" value="DAGK"/>
    <property type="match status" value="1"/>
</dbReference>
<dbReference type="Gene3D" id="3.40.50.10330">
    <property type="entry name" value="Probable inorganic polyphosphate/atp-NAD kinase, domain 1"/>
    <property type="match status" value="1"/>
</dbReference>
<dbReference type="InParanoid" id="K0IKW9"/>
<gene>
    <name evidence="6" type="ordered locus">Ngar_c22620</name>
</gene>
<dbReference type="Proteomes" id="UP000008037">
    <property type="component" value="Chromosome"/>
</dbReference>
<dbReference type="EMBL" id="CP002408">
    <property type="protein sequence ID" value="AFU59192.1"/>
    <property type="molecule type" value="Genomic_DNA"/>
</dbReference>
<dbReference type="InterPro" id="IPR001206">
    <property type="entry name" value="Diacylglycerol_kinase_cat_dom"/>
</dbReference>
<feature type="domain" description="DAGKc" evidence="5">
    <location>
        <begin position="12"/>
        <end position="157"/>
    </location>
</feature>
<dbReference type="PANTHER" id="PTHR12358:SF54">
    <property type="entry name" value="SPHINGOSINE KINASE RELATED PROTEIN"/>
    <property type="match status" value="1"/>
</dbReference>
<dbReference type="Pfam" id="PF00781">
    <property type="entry name" value="DAGK_cat"/>
    <property type="match status" value="1"/>
</dbReference>
<dbReference type="NCBIfam" id="TIGR00147">
    <property type="entry name" value="YegS/Rv2252/BmrU family lipid kinase"/>
    <property type="match status" value="1"/>
</dbReference>
<keyword evidence="2" id="KW-0547">Nucleotide-binding</keyword>
<reference evidence="6 7" key="1">
    <citation type="journal article" date="2012" name="Environ. Microbiol.">
        <title>The genome of the ammonia-oxidizing Candidatus Nitrososphaera gargensis: insights into metabolic versatility and environmental adaptations.</title>
        <authorList>
            <person name="Spang A."/>
            <person name="Poehlein A."/>
            <person name="Offre P."/>
            <person name="Zumbragel S."/>
            <person name="Haider S."/>
            <person name="Rychlik N."/>
            <person name="Nowka B."/>
            <person name="Schmeisser C."/>
            <person name="Lebedeva E.V."/>
            <person name="Rattei T."/>
            <person name="Bohm C."/>
            <person name="Schmid M."/>
            <person name="Galushko A."/>
            <person name="Hatzenpichler R."/>
            <person name="Weinmaier T."/>
            <person name="Daniel R."/>
            <person name="Schleper C."/>
            <person name="Spieck E."/>
            <person name="Streit W."/>
            <person name="Wagner M."/>
        </authorList>
    </citation>
    <scope>NUCLEOTIDE SEQUENCE [LARGE SCALE GENOMIC DNA]</scope>
    <source>
        <strain evidence="7">Ga9.2</strain>
    </source>
</reference>
<dbReference type="Pfam" id="PF19279">
    <property type="entry name" value="YegS_C"/>
    <property type="match status" value="1"/>
</dbReference>
<dbReference type="InterPro" id="IPR005218">
    <property type="entry name" value="Diacylglycerol/lipid_kinase"/>
</dbReference>
<accession>K0IKW9</accession>
<evidence type="ECO:0000256" key="2">
    <source>
        <dbReference type="ARBA" id="ARBA00022741"/>
    </source>
</evidence>
<dbReference type="GO" id="GO:0005524">
    <property type="term" value="F:ATP binding"/>
    <property type="evidence" value="ECO:0007669"/>
    <property type="project" value="UniProtKB-KW"/>
</dbReference>
<dbReference type="Gene3D" id="2.60.200.40">
    <property type="match status" value="1"/>
</dbReference>
<evidence type="ECO:0000313" key="6">
    <source>
        <dbReference type="EMBL" id="AFU59192.1"/>
    </source>
</evidence>
<dbReference type="InterPro" id="IPR050187">
    <property type="entry name" value="Lipid_Phosphate_FormReg"/>
</dbReference>
<evidence type="ECO:0000313" key="7">
    <source>
        <dbReference type="Proteomes" id="UP000008037"/>
    </source>
</evidence>
<dbReference type="AlphaFoldDB" id="K0IKW9"/>
<dbReference type="GO" id="GO:0008654">
    <property type="term" value="P:phospholipid biosynthetic process"/>
    <property type="evidence" value="ECO:0007669"/>
    <property type="project" value="InterPro"/>
</dbReference>
<name>K0IKW9_NITGG</name>
<dbReference type="SUPFAM" id="SSF111331">
    <property type="entry name" value="NAD kinase/diacylglycerol kinase-like"/>
    <property type="match status" value="1"/>
</dbReference>
<dbReference type="GO" id="GO:0004143">
    <property type="term" value="F:ATP-dependent diacylglycerol kinase activity"/>
    <property type="evidence" value="ECO:0007669"/>
    <property type="project" value="UniProtKB-EC"/>
</dbReference>
<evidence type="ECO:0000256" key="3">
    <source>
        <dbReference type="ARBA" id="ARBA00022777"/>
    </source>
</evidence>